<keyword evidence="3" id="KW-0813">Transport</keyword>
<dbReference type="SUPFAM" id="SSF117289">
    <property type="entry name" value="Nucleoporin domain"/>
    <property type="match status" value="1"/>
</dbReference>
<evidence type="ECO:0000256" key="2">
    <source>
        <dbReference type="ARBA" id="ARBA00005569"/>
    </source>
</evidence>
<dbReference type="PANTHER" id="PTHR13405:SF11">
    <property type="entry name" value="NUCLEAR PORE COMPLEX PROTEIN NUP133"/>
    <property type="match status" value="1"/>
</dbReference>
<evidence type="ECO:0000256" key="3">
    <source>
        <dbReference type="ARBA" id="ARBA00022448"/>
    </source>
</evidence>
<organism evidence="6 7">
    <name type="scientific">Oryzias melastigma</name>
    <name type="common">Marine medaka</name>
    <dbReference type="NCBI Taxonomy" id="30732"/>
    <lineage>
        <taxon>Eukaryota</taxon>
        <taxon>Metazoa</taxon>
        <taxon>Chordata</taxon>
        <taxon>Craniata</taxon>
        <taxon>Vertebrata</taxon>
        <taxon>Euteleostomi</taxon>
        <taxon>Actinopterygii</taxon>
        <taxon>Neopterygii</taxon>
        <taxon>Teleostei</taxon>
        <taxon>Neoteleostei</taxon>
        <taxon>Acanthomorphata</taxon>
        <taxon>Ovalentaria</taxon>
        <taxon>Atherinomorphae</taxon>
        <taxon>Beloniformes</taxon>
        <taxon>Adrianichthyidae</taxon>
        <taxon>Oryziinae</taxon>
        <taxon>Oryzias</taxon>
    </lineage>
</organism>
<protein>
    <submittedName>
        <fullName evidence="6">Nuclear pore complex protein Nup133</fullName>
    </submittedName>
</protein>
<dbReference type="PANTHER" id="PTHR13405">
    <property type="entry name" value="NUCLEAR PORE COMPLEX PROTEIN NUP133"/>
    <property type="match status" value="1"/>
</dbReference>
<comment type="similarity">
    <text evidence="2">Belongs to the nucleoporin Nup133 family.</text>
</comment>
<dbReference type="GO" id="GO:0017056">
    <property type="term" value="F:structural constituent of nuclear pore"/>
    <property type="evidence" value="ECO:0007669"/>
    <property type="project" value="InterPro"/>
</dbReference>
<dbReference type="AlphaFoldDB" id="A0A834L2G9"/>
<dbReference type="InterPro" id="IPR037624">
    <property type="entry name" value="Nup133-like"/>
</dbReference>
<evidence type="ECO:0000313" key="7">
    <source>
        <dbReference type="Proteomes" id="UP000646548"/>
    </source>
</evidence>
<keyword evidence="4" id="KW-0539">Nucleus</keyword>
<comment type="caution">
    <text evidence="6">The sequence shown here is derived from an EMBL/GenBank/DDBJ whole genome shotgun (WGS) entry which is preliminary data.</text>
</comment>
<evidence type="ECO:0000313" key="6">
    <source>
        <dbReference type="EMBL" id="KAF6739450.1"/>
    </source>
</evidence>
<name>A0A834L2G9_ORYME</name>
<dbReference type="GO" id="GO:0000972">
    <property type="term" value="P:transcription-dependent tethering of RNA polymerase II gene DNA at nuclear periphery"/>
    <property type="evidence" value="ECO:0007669"/>
    <property type="project" value="TreeGrafter"/>
</dbReference>
<accession>A0A834L2G9</accession>
<dbReference type="EMBL" id="WKFB01000006">
    <property type="protein sequence ID" value="KAF6739450.1"/>
    <property type="molecule type" value="Genomic_DNA"/>
</dbReference>
<comment type="subcellular location">
    <subcellularLocation>
        <location evidence="1">Nucleus</location>
    </subcellularLocation>
</comment>
<dbReference type="Gene3D" id="2.130.10.10">
    <property type="entry name" value="YVTN repeat-like/Quinoprotein amine dehydrogenase"/>
    <property type="match status" value="1"/>
</dbReference>
<dbReference type="InterPro" id="IPR015943">
    <property type="entry name" value="WD40/YVTN_repeat-like_dom_sf"/>
</dbReference>
<reference evidence="6" key="1">
    <citation type="journal article" name="BMC Genomics">
        <title>Long-read sequencing and de novo genome assembly of marine medaka (Oryzias melastigma).</title>
        <authorList>
            <person name="Liang P."/>
            <person name="Saqib H.S.A."/>
            <person name="Ni X."/>
            <person name="Shen Y."/>
        </authorList>
    </citation>
    <scope>NUCLEOTIDE SEQUENCE</scope>
    <source>
        <strain evidence="6">Bigg-433</strain>
    </source>
</reference>
<evidence type="ECO:0000256" key="5">
    <source>
        <dbReference type="SAM" id="MobiDB-lite"/>
    </source>
</evidence>
<dbReference type="Proteomes" id="UP000646548">
    <property type="component" value="Unassembled WGS sequence"/>
</dbReference>
<dbReference type="GO" id="GO:0006606">
    <property type="term" value="P:protein import into nucleus"/>
    <property type="evidence" value="ECO:0007669"/>
    <property type="project" value="TreeGrafter"/>
</dbReference>
<feature type="compositionally biased region" description="Polar residues" evidence="5">
    <location>
        <begin position="41"/>
        <end position="52"/>
    </location>
</feature>
<feature type="region of interest" description="Disordered" evidence="5">
    <location>
        <begin position="1"/>
        <end position="52"/>
    </location>
</feature>
<evidence type="ECO:0000256" key="4">
    <source>
        <dbReference type="ARBA" id="ARBA00023242"/>
    </source>
</evidence>
<sequence length="172" mass="18478">MFSPRTALGSGRRPQGRTPGRKSLSGPANSLLFSPRRTPLSARSTPTRMQSHAGTETVNYDVQTFGSSLPVKVMEALTMADADERISVKVNESGWAWMVCGESLIIWKICQTAVAKLSVCKELQLPSSQYEYSADLVAVTSCHSSGGGACSVHLRLGGDRRRNSSFLAESGP</sequence>
<proteinExistence type="inferred from homology"/>
<gene>
    <name evidence="6" type="ORF">FQA47_018277</name>
</gene>
<evidence type="ECO:0000256" key="1">
    <source>
        <dbReference type="ARBA" id="ARBA00004123"/>
    </source>
</evidence>
<dbReference type="GO" id="GO:0016973">
    <property type="term" value="P:poly(A)+ mRNA export from nucleus"/>
    <property type="evidence" value="ECO:0007669"/>
    <property type="project" value="TreeGrafter"/>
</dbReference>
<dbReference type="GO" id="GO:0031080">
    <property type="term" value="C:nuclear pore outer ring"/>
    <property type="evidence" value="ECO:0007669"/>
    <property type="project" value="TreeGrafter"/>
</dbReference>